<evidence type="ECO:0000256" key="1">
    <source>
        <dbReference type="ARBA" id="ARBA00022658"/>
    </source>
</evidence>
<feature type="region of interest" description="Disordered" evidence="3">
    <location>
        <begin position="752"/>
        <end position="776"/>
    </location>
</feature>
<feature type="compositionally biased region" description="Basic and acidic residues" evidence="3">
    <location>
        <begin position="26"/>
        <end position="45"/>
    </location>
</feature>
<dbReference type="Proteomes" id="UP000094527">
    <property type="component" value="Unassembled WGS sequence"/>
</dbReference>
<feature type="region of interest" description="Disordered" evidence="3">
    <location>
        <begin position="150"/>
        <end position="170"/>
    </location>
</feature>
<evidence type="ECO:0000256" key="2">
    <source>
        <dbReference type="PROSITE-ProRule" id="PRU00168"/>
    </source>
</evidence>
<feature type="compositionally biased region" description="Low complexity" evidence="3">
    <location>
        <begin position="614"/>
        <end position="623"/>
    </location>
</feature>
<dbReference type="Pfam" id="PF00617">
    <property type="entry name" value="RasGEF"/>
    <property type="match status" value="1"/>
</dbReference>
<dbReference type="EMBL" id="LJIJ01000456">
    <property type="protein sequence ID" value="ODM97300.1"/>
    <property type="molecule type" value="Genomic_DNA"/>
</dbReference>
<dbReference type="PROSITE" id="PS00720">
    <property type="entry name" value="RASGEF"/>
    <property type="match status" value="1"/>
</dbReference>
<dbReference type="InterPro" id="IPR019804">
    <property type="entry name" value="Ras_G-nucl-exch_fac_CS"/>
</dbReference>
<dbReference type="SUPFAM" id="SSF48366">
    <property type="entry name" value="Ras GEF"/>
    <property type="match status" value="1"/>
</dbReference>
<feature type="compositionally biased region" description="Low complexity" evidence="3">
    <location>
        <begin position="752"/>
        <end position="767"/>
    </location>
</feature>
<proteinExistence type="predicted"/>
<dbReference type="AlphaFoldDB" id="A0A1D2MW64"/>
<dbReference type="GO" id="GO:0005085">
    <property type="term" value="F:guanyl-nucleotide exchange factor activity"/>
    <property type="evidence" value="ECO:0007669"/>
    <property type="project" value="UniProtKB-KW"/>
</dbReference>
<dbReference type="Gene3D" id="1.10.840.10">
    <property type="entry name" value="Ras guanine-nucleotide exchange factors catalytic domain"/>
    <property type="match status" value="1"/>
</dbReference>
<dbReference type="OrthoDB" id="26687at2759"/>
<dbReference type="PROSITE" id="PS50200">
    <property type="entry name" value="RA"/>
    <property type="match status" value="1"/>
</dbReference>
<keyword evidence="1 2" id="KW-0344">Guanine-nucleotide releasing factor</keyword>
<feature type="compositionally biased region" description="Polar residues" evidence="3">
    <location>
        <begin position="158"/>
        <end position="170"/>
    </location>
</feature>
<dbReference type="PROSITE" id="PS50009">
    <property type="entry name" value="RASGEF_CAT"/>
    <property type="match status" value="1"/>
</dbReference>
<feature type="domain" description="Ras-GEF" evidence="4">
    <location>
        <begin position="329"/>
        <end position="600"/>
    </location>
</feature>
<evidence type="ECO:0000313" key="7">
    <source>
        <dbReference type="EMBL" id="ODM97300.1"/>
    </source>
</evidence>
<dbReference type="Pfam" id="PF00618">
    <property type="entry name" value="RasGEF_N"/>
    <property type="match status" value="1"/>
</dbReference>
<accession>A0A1D2MW64</accession>
<dbReference type="OMA" id="THQRPWQ"/>
<feature type="compositionally biased region" description="Polar residues" evidence="3">
    <location>
        <begin position="632"/>
        <end position="650"/>
    </location>
</feature>
<dbReference type="CDD" id="cd00155">
    <property type="entry name" value="RasGEF"/>
    <property type="match status" value="1"/>
</dbReference>
<dbReference type="InterPro" id="IPR029071">
    <property type="entry name" value="Ubiquitin-like_domsf"/>
</dbReference>
<evidence type="ECO:0000259" key="6">
    <source>
        <dbReference type="PROSITE" id="PS50212"/>
    </source>
</evidence>
<dbReference type="SUPFAM" id="SSF54236">
    <property type="entry name" value="Ubiquitin-like"/>
    <property type="match status" value="1"/>
</dbReference>
<dbReference type="InterPro" id="IPR001895">
    <property type="entry name" value="RASGEF_cat_dom"/>
</dbReference>
<comment type="caution">
    <text evidence="7">The sequence shown here is derived from an EMBL/GenBank/DDBJ whole genome shotgun (WGS) entry which is preliminary data.</text>
</comment>
<dbReference type="PROSITE" id="PS50212">
    <property type="entry name" value="RASGEF_NTER"/>
    <property type="match status" value="1"/>
</dbReference>
<gene>
    <name evidence="7" type="ORF">Ocin01_09379</name>
</gene>
<dbReference type="STRING" id="48709.A0A1D2MW64"/>
<dbReference type="Gene3D" id="3.10.20.90">
    <property type="entry name" value="Phosphatidylinositol 3-kinase Catalytic Subunit, Chain A, domain 1"/>
    <property type="match status" value="1"/>
</dbReference>
<organism evidence="7 8">
    <name type="scientific">Orchesella cincta</name>
    <name type="common">Springtail</name>
    <name type="synonym">Podura cincta</name>
    <dbReference type="NCBI Taxonomy" id="48709"/>
    <lineage>
        <taxon>Eukaryota</taxon>
        <taxon>Metazoa</taxon>
        <taxon>Ecdysozoa</taxon>
        <taxon>Arthropoda</taxon>
        <taxon>Hexapoda</taxon>
        <taxon>Collembola</taxon>
        <taxon>Entomobryomorpha</taxon>
        <taxon>Entomobryoidea</taxon>
        <taxon>Orchesellidae</taxon>
        <taxon>Orchesellinae</taxon>
        <taxon>Orchesella</taxon>
    </lineage>
</organism>
<evidence type="ECO:0000259" key="4">
    <source>
        <dbReference type="PROSITE" id="PS50009"/>
    </source>
</evidence>
<dbReference type="InterPro" id="IPR000159">
    <property type="entry name" value="RA_dom"/>
</dbReference>
<dbReference type="InterPro" id="IPR000651">
    <property type="entry name" value="Ras-like_Gua-exchang_fac_N"/>
</dbReference>
<dbReference type="GO" id="GO:0005886">
    <property type="term" value="C:plasma membrane"/>
    <property type="evidence" value="ECO:0007669"/>
    <property type="project" value="TreeGrafter"/>
</dbReference>
<dbReference type="PANTHER" id="PTHR23113:SF312">
    <property type="entry name" value="RAL GUANINE NUCLEOTIDE DISSOCIATION STIMULATOR-LIKE, ISOFORM E"/>
    <property type="match status" value="1"/>
</dbReference>
<feature type="domain" description="N-terminal Ras-GEF" evidence="6">
    <location>
        <begin position="184"/>
        <end position="301"/>
    </location>
</feature>
<dbReference type="Gene3D" id="1.20.870.10">
    <property type="entry name" value="Son of sevenless (SoS) protein Chain: S domain 1"/>
    <property type="match status" value="1"/>
</dbReference>
<feature type="region of interest" description="Disordered" evidence="3">
    <location>
        <begin position="602"/>
        <end position="650"/>
    </location>
</feature>
<dbReference type="SMART" id="SM00229">
    <property type="entry name" value="RasGEFN"/>
    <property type="match status" value="1"/>
</dbReference>
<protein>
    <submittedName>
        <fullName evidence="7">Ral guanine nucleotide dissociation stimulator-like 1</fullName>
    </submittedName>
</protein>
<keyword evidence="8" id="KW-1185">Reference proteome</keyword>
<feature type="domain" description="Ras-associating" evidence="5">
    <location>
        <begin position="661"/>
        <end position="750"/>
    </location>
</feature>
<dbReference type="SMART" id="SM00314">
    <property type="entry name" value="RA"/>
    <property type="match status" value="1"/>
</dbReference>
<dbReference type="Pfam" id="PF00788">
    <property type="entry name" value="RA"/>
    <property type="match status" value="1"/>
</dbReference>
<dbReference type="InterPro" id="IPR023578">
    <property type="entry name" value="Ras_GEF_dom_sf"/>
</dbReference>
<name>A0A1D2MW64_ORCCI</name>
<dbReference type="InterPro" id="IPR008937">
    <property type="entry name" value="Ras-like_GEF"/>
</dbReference>
<evidence type="ECO:0000256" key="3">
    <source>
        <dbReference type="SAM" id="MobiDB-lite"/>
    </source>
</evidence>
<dbReference type="GO" id="GO:0007265">
    <property type="term" value="P:Ras protein signal transduction"/>
    <property type="evidence" value="ECO:0007669"/>
    <property type="project" value="TreeGrafter"/>
</dbReference>
<evidence type="ECO:0000313" key="8">
    <source>
        <dbReference type="Proteomes" id="UP000094527"/>
    </source>
</evidence>
<evidence type="ECO:0000259" key="5">
    <source>
        <dbReference type="PROSITE" id="PS50200"/>
    </source>
</evidence>
<sequence length="776" mass="87021">MLVSLAQQQILYLQAEAEESRLKVYGKDDAGQRYEKNGKSDDAHGKITKNSSSQEKEAGGNTSRDSVLGSDCCVHAKCFPLFKRVKQYRKEASKQQQPPPVLMKKDNCRFWGEEKEKDAVWGVFLKKVRYQRPSAIVQIVQAGGNHNISGNAAGGGTESQNGSCSGSPDESQAEIAHLMWETVRIKVLRAGSLERVVEAVANDDTDVQATHLSVFLATYRTFATAPQVISEILSIYKRATTDMVRKAMLDALHVWLDTFSEDFEQGSEGYDCLHKTVLPFTQEENLKSLSLKVQYKLRARKKMKKAASVHSLRTSSPLQIKTYCLMSIPETHFARQLTYFDKELFLNLRVWECLGQLWKRRCGCPTVQATVEQFNALSGRVVATILLDQSATIQMRAKFLDKWIRIAQELRQLKNFSSLKAIISGLESNPVFRLSKVWNLISKDRIAIYTQLSQIFSEENNRMAQRTLLEMEGTAKFPTQSKSPKDRRFFTRVLRGPAAASRLAAAAENDTPNGTIPYLGTFLTDLTFIDSAIPDRVHENLINFEKRRKEFEILAQLKLLQGSAKGYRLEEDPYFTTWFNALVVLDDKVAYELSLAIQPERNPVKGHRKNDSFTSNSSSENTEQGLQRKGSIPSSNESSIMYSPTTGSTANGSGVLSVNPEFIVVKVSSPTKGDVMYKSIMVGNSDHTPKVIASSLEKLGMEEEDPKNFNLVQVLPHKELRFPPNANVFYALDTSVHPTDIRLEVRPNAASIHNNNNTISHNHSKNSVSKLSTRST</sequence>
<dbReference type="PANTHER" id="PTHR23113">
    <property type="entry name" value="GUANINE NUCLEOTIDE EXCHANGE FACTOR"/>
    <property type="match status" value="1"/>
</dbReference>
<reference evidence="7 8" key="1">
    <citation type="journal article" date="2016" name="Genome Biol. Evol.">
        <title>Gene Family Evolution Reflects Adaptation to Soil Environmental Stressors in the Genome of the Collembolan Orchesella cincta.</title>
        <authorList>
            <person name="Faddeeva-Vakhrusheva A."/>
            <person name="Derks M.F."/>
            <person name="Anvar S.Y."/>
            <person name="Agamennone V."/>
            <person name="Suring W."/>
            <person name="Smit S."/>
            <person name="van Straalen N.M."/>
            <person name="Roelofs D."/>
        </authorList>
    </citation>
    <scope>NUCLEOTIDE SEQUENCE [LARGE SCALE GENOMIC DNA]</scope>
    <source>
        <tissue evidence="7">Mixed pool</tissue>
    </source>
</reference>
<dbReference type="SMART" id="SM00147">
    <property type="entry name" value="RasGEF"/>
    <property type="match status" value="1"/>
</dbReference>
<feature type="region of interest" description="Disordered" evidence="3">
    <location>
        <begin position="26"/>
        <end position="66"/>
    </location>
</feature>
<dbReference type="InterPro" id="IPR036964">
    <property type="entry name" value="RASGEF_cat_dom_sf"/>
</dbReference>
<dbReference type="CDD" id="cd00153">
    <property type="entry name" value="RA_RalGDS_like"/>
    <property type="match status" value="1"/>
</dbReference>